<proteinExistence type="predicted"/>
<protein>
    <recommendedName>
        <fullName evidence="3">Phage tail protein</fullName>
    </recommendedName>
</protein>
<evidence type="ECO:0000313" key="1">
    <source>
        <dbReference type="EMBL" id="TQC75522.1"/>
    </source>
</evidence>
<dbReference type="Proteomes" id="UP000319715">
    <property type="component" value="Unassembled WGS sequence"/>
</dbReference>
<evidence type="ECO:0000313" key="2">
    <source>
        <dbReference type="Proteomes" id="UP000319715"/>
    </source>
</evidence>
<keyword evidence="2" id="KW-1185">Reference proteome</keyword>
<gene>
    <name evidence="1" type="ORF">FK492_06250</name>
</gene>
<sequence length="295" mass="31329">MPAGTIALTNNSATVTGSGTSFTTELKVNDFVVSTVGGVAYTLGVKSIESNTSLTLMENYTGPSASGQSWTPVPYGTMAAITAQLAAQVTYAIRGLNLDKANWQQVFTAPGNITVSLPDGTSWQGPSWSSIVTQFGNKADKSALDNYLLKSDNLASVQNKVSAMSNLGYSVTRSGSSIVRKSKDVNGIDLIEMDFLIGATTAIGAFNSQTVGGITYYTHFYKFNLPQAMPNGILVALATIVGDRFGNQNPGYNADVKVSRDKDDGSGLLTSYLTISVKTPQTGWFPYFNIRVVGY</sequence>
<dbReference type="RefSeq" id="WP_141495659.1">
    <property type="nucleotide sequence ID" value="NZ_VICF01000002.1"/>
</dbReference>
<comment type="caution">
    <text evidence="1">The sequence shown here is derived from an EMBL/GenBank/DDBJ whole genome shotgun (WGS) entry which is preliminary data.</text>
</comment>
<reference evidence="1 2" key="1">
    <citation type="submission" date="2019-06" db="EMBL/GenBank/DDBJ databases">
        <title>Pantoea dispersa Assembly.</title>
        <authorList>
            <person name="Wang J."/>
        </authorList>
    </citation>
    <scope>NUCLEOTIDE SEQUENCE [LARGE SCALE GENOMIC DNA]</scope>
    <source>
        <strain evidence="2">bio</strain>
    </source>
</reference>
<accession>A0ABY3A0C9</accession>
<name>A0ABY3A0C9_9GAMM</name>
<organism evidence="1 2">
    <name type="scientific">Pantoea dispersa</name>
    <dbReference type="NCBI Taxonomy" id="59814"/>
    <lineage>
        <taxon>Bacteria</taxon>
        <taxon>Pseudomonadati</taxon>
        <taxon>Pseudomonadota</taxon>
        <taxon>Gammaproteobacteria</taxon>
        <taxon>Enterobacterales</taxon>
        <taxon>Erwiniaceae</taxon>
        <taxon>Pantoea</taxon>
    </lineage>
</organism>
<evidence type="ECO:0008006" key="3">
    <source>
        <dbReference type="Google" id="ProtNLM"/>
    </source>
</evidence>
<dbReference type="EMBL" id="VICF01000002">
    <property type="protein sequence ID" value="TQC75522.1"/>
    <property type="molecule type" value="Genomic_DNA"/>
</dbReference>